<feature type="chain" id="PRO_5047404270" evidence="1">
    <location>
        <begin position="22"/>
        <end position="136"/>
    </location>
</feature>
<dbReference type="Proteomes" id="UP000461010">
    <property type="component" value="Unassembled WGS sequence"/>
</dbReference>
<name>A0ABQ6VRV3_9BACT</name>
<keyword evidence="1" id="KW-0732">Signal</keyword>
<evidence type="ECO:0000256" key="1">
    <source>
        <dbReference type="SAM" id="SignalP"/>
    </source>
</evidence>
<feature type="signal peptide" evidence="1">
    <location>
        <begin position="1"/>
        <end position="21"/>
    </location>
</feature>
<organism evidence="2 3">
    <name type="scientific">Poseidonibacter ostreae</name>
    <dbReference type="NCBI Taxonomy" id="2654171"/>
    <lineage>
        <taxon>Bacteria</taxon>
        <taxon>Pseudomonadati</taxon>
        <taxon>Campylobacterota</taxon>
        <taxon>Epsilonproteobacteria</taxon>
        <taxon>Campylobacterales</taxon>
        <taxon>Arcobacteraceae</taxon>
        <taxon>Poseidonibacter</taxon>
    </lineage>
</organism>
<accession>A0ABQ6VRV3</accession>
<dbReference type="Gene3D" id="1.20.120.1490">
    <property type="match status" value="1"/>
</dbReference>
<proteinExistence type="predicted"/>
<reference evidence="2 3" key="1">
    <citation type="submission" date="2019-10" db="EMBL/GenBank/DDBJ databases">
        <title>Poseidonibacter ostreae sp. nov., isolated from the gut of the Ostrea denselamellosa.</title>
        <authorList>
            <person name="Choi A."/>
        </authorList>
    </citation>
    <scope>NUCLEOTIDE SEQUENCE [LARGE SCALE GENOMIC DNA]</scope>
    <source>
        <strain evidence="2 3">SJOD-M-5</strain>
    </source>
</reference>
<protein>
    <submittedName>
        <fullName evidence="2">Uncharacterized protein</fullName>
    </submittedName>
</protein>
<dbReference type="RefSeq" id="WP_152187291.1">
    <property type="nucleotide sequence ID" value="NZ_WFKI01000041.1"/>
</dbReference>
<dbReference type="EMBL" id="WFKJ01000001">
    <property type="protein sequence ID" value="KAB7892905.1"/>
    <property type="molecule type" value="Genomic_DNA"/>
</dbReference>
<gene>
    <name evidence="2" type="ORF">GBG18_00070</name>
</gene>
<evidence type="ECO:0000313" key="2">
    <source>
        <dbReference type="EMBL" id="KAB7892905.1"/>
    </source>
</evidence>
<comment type="caution">
    <text evidence="2">The sequence shown here is derived from an EMBL/GenBank/DDBJ whole genome shotgun (WGS) entry which is preliminary data.</text>
</comment>
<sequence length="136" mass="16567">MKILKILMILCSLSLISSSFADEDYDDDNYRIRKHGKTHISRSLEHLNLNKNQYRKIEKILKKHKKDYKEYYKYKSLKQKELQKIMRNTIFDKEKYLEVSNEIKNYSLELEVNRLEKIHDVLNNKQKINFSYFIGD</sequence>
<keyword evidence="3" id="KW-1185">Reference proteome</keyword>
<evidence type="ECO:0000313" key="3">
    <source>
        <dbReference type="Proteomes" id="UP000461010"/>
    </source>
</evidence>